<protein>
    <submittedName>
        <fullName evidence="6">Integrase</fullName>
    </submittedName>
</protein>
<proteinExistence type="inferred from homology"/>
<dbReference type="InterPro" id="IPR038488">
    <property type="entry name" value="Integrase_DNA-bd_sf"/>
</dbReference>
<dbReference type="PANTHER" id="PTHR30629">
    <property type="entry name" value="PROPHAGE INTEGRASE"/>
    <property type="match status" value="1"/>
</dbReference>
<dbReference type="GO" id="GO:0015074">
    <property type="term" value="P:DNA integration"/>
    <property type="evidence" value="ECO:0007669"/>
    <property type="project" value="UniProtKB-KW"/>
</dbReference>
<evidence type="ECO:0000256" key="3">
    <source>
        <dbReference type="ARBA" id="ARBA00023125"/>
    </source>
</evidence>
<evidence type="ECO:0000313" key="7">
    <source>
        <dbReference type="Proteomes" id="UP000634004"/>
    </source>
</evidence>
<reference evidence="6" key="2">
    <citation type="submission" date="2020-09" db="EMBL/GenBank/DDBJ databases">
        <authorList>
            <person name="Sun Q."/>
            <person name="Kim S."/>
        </authorList>
    </citation>
    <scope>NUCLEOTIDE SEQUENCE</scope>
    <source>
        <strain evidence="6">KCTC 32513</strain>
    </source>
</reference>
<dbReference type="Pfam" id="PF00589">
    <property type="entry name" value="Phage_integrase"/>
    <property type="match status" value="1"/>
</dbReference>
<gene>
    <name evidence="6" type="ORF">GCM10009069_11700</name>
</gene>
<sequence length="440" mass="49572">MAHSRNKLTVKAIKTSPKGAYGDGGGLLLRKTDRNNGQWIYRFRLHGRQRQMGLGGLSKVSLSKARQIRDEYQALVIDGIDPVRERKAARQAQIVKTVTLADVADIAFVARQAELRADGKAGRWFSPLKIHVLPSLGKRPIVSITQNDIKDTLGPIWHEKADTARKAINRLQIVFKHAVAMGLDVDIQAVEKAKALLGKQRHQVKNIPSMPWGKVPEFFASLDEETPVQLALKFLVLNPGARSKPVRFLRTEDIEKNVWVVPADMMKGQKGHTRDWRTPLSSESLAIIKAAEPFERNGWLFPNQSGKGVISDASMSRLMERRGLEYRPHGFRSSFRTWAAETGQNRDIAERSLAHKIHGKVEASYLRTDFLIERAELMLLWSKFVSSVELSELEQATVMKPQNTKEGQSKAEKEMFDSMIERGKAKWVTRTLPVSRSGSE</sequence>
<dbReference type="EMBL" id="BMZH01000004">
    <property type="protein sequence ID" value="GHA90444.1"/>
    <property type="molecule type" value="Genomic_DNA"/>
</dbReference>
<evidence type="ECO:0000256" key="1">
    <source>
        <dbReference type="ARBA" id="ARBA00008857"/>
    </source>
</evidence>
<dbReference type="Gene3D" id="3.30.160.390">
    <property type="entry name" value="Integrase, DNA-binding domain"/>
    <property type="match status" value="1"/>
</dbReference>
<dbReference type="Pfam" id="PF13356">
    <property type="entry name" value="Arm-DNA-bind_3"/>
    <property type="match status" value="1"/>
</dbReference>
<dbReference type="RefSeq" id="WP_189496401.1">
    <property type="nucleotide sequence ID" value="NZ_BMZH01000004.1"/>
</dbReference>
<dbReference type="PANTHER" id="PTHR30629:SF2">
    <property type="entry name" value="PROPHAGE INTEGRASE INTS-RELATED"/>
    <property type="match status" value="1"/>
</dbReference>
<dbReference type="GO" id="GO:0006310">
    <property type="term" value="P:DNA recombination"/>
    <property type="evidence" value="ECO:0007669"/>
    <property type="project" value="UniProtKB-KW"/>
</dbReference>
<comment type="caution">
    <text evidence="6">The sequence shown here is derived from an EMBL/GenBank/DDBJ whole genome shotgun (WGS) entry which is preliminary data.</text>
</comment>
<dbReference type="PROSITE" id="PS51898">
    <property type="entry name" value="TYR_RECOMBINASE"/>
    <property type="match status" value="1"/>
</dbReference>
<dbReference type="InterPro" id="IPR013762">
    <property type="entry name" value="Integrase-like_cat_sf"/>
</dbReference>
<dbReference type="InterPro" id="IPR050808">
    <property type="entry name" value="Phage_Integrase"/>
</dbReference>
<dbReference type="InterPro" id="IPR011010">
    <property type="entry name" value="DNA_brk_join_enz"/>
</dbReference>
<evidence type="ECO:0000259" key="5">
    <source>
        <dbReference type="PROSITE" id="PS51898"/>
    </source>
</evidence>
<reference evidence="6" key="1">
    <citation type="journal article" date="2014" name="Int. J. Syst. Evol. Microbiol.">
        <title>Complete genome sequence of Corynebacterium casei LMG S-19264T (=DSM 44701T), isolated from a smear-ripened cheese.</title>
        <authorList>
            <consortium name="US DOE Joint Genome Institute (JGI-PGF)"/>
            <person name="Walter F."/>
            <person name="Albersmeier A."/>
            <person name="Kalinowski J."/>
            <person name="Ruckert C."/>
        </authorList>
    </citation>
    <scope>NUCLEOTIDE SEQUENCE</scope>
    <source>
        <strain evidence="6">KCTC 32513</strain>
    </source>
</reference>
<name>A0A8J3CQ34_9PROT</name>
<evidence type="ECO:0000256" key="4">
    <source>
        <dbReference type="ARBA" id="ARBA00023172"/>
    </source>
</evidence>
<dbReference type="Proteomes" id="UP000634004">
    <property type="component" value="Unassembled WGS sequence"/>
</dbReference>
<dbReference type="Gene3D" id="1.10.150.130">
    <property type="match status" value="1"/>
</dbReference>
<dbReference type="SUPFAM" id="SSF56349">
    <property type="entry name" value="DNA breaking-rejoining enzymes"/>
    <property type="match status" value="1"/>
</dbReference>
<keyword evidence="7" id="KW-1185">Reference proteome</keyword>
<organism evidence="6 7">
    <name type="scientific">Algimonas arctica</name>
    <dbReference type="NCBI Taxonomy" id="1479486"/>
    <lineage>
        <taxon>Bacteria</taxon>
        <taxon>Pseudomonadati</taxon>
        <taxon>Pseudomonadota</taxon>
        <taxon>Alphaproteobacteria</taxon>
        <taxon>Maricaulales</taxon>
        <taxon>Robiginitomaculaceae</taxon>
        <taxon>Algimonas</taxon>
    </lineage>
</organism>
<dbReference type="GO" id="GO:0003677">
    <property type="term" value="F:DNA binding"/>
    <property type="evidence" value="ECO:0007669"/>
    <property type="project" value="UniProtKB-KW"/>
</dbReference>
<feature type="domain" description="Tyr recombinase" evidence="5">
    <location>
        <begin position="205"/>
        <end position="378"/>
    </location>
</feature>
<dbReference type="Gene3D" id="1.10.443.10">
    <property type="entry name" value="Intergrase catalytic core"/>
    <property type="match status" value="1"/>
</dbReference>
<evidence type="ECO:0000256" key="2">
    <source>
        <dbReference type="ARBA" id="ARBA00022908"/>
    </source>
</evidence>
<dbReference type="InterPro" id="IPR010998">
    <property type="entry name" value="Integrase_recombinase_N"/>
</dbReference>
<dbReference type="InterPro" id="IPR025166">
    <property type="entry name" value="Integrase_DNA_bind_dom"/>
</dbReference>
<comment type="similarity">
    <text evidence="1">Belongs to the 'phage' integrase family.</text>
</comment>
<accession>A0A8J3CQ34</accession>
<evidence type="ECO:0000313" key="6">
    <source>
        <dbReference type="EMBL" id="GHA90444.1"/>
    </source>
</evidence>
<keyword evidence="2" id="KW-0229">DNA integration</keyword>
<dbReference type="Pfam" id="PF22022">
    <property type="entry name" value="Phage_int_M"/>
    <property type="match status" value="1"/>
</dbReference>
<keyword evidence="4" id="KW-0233">DNA recombination</keyword>
<dbReference type="InterPro" id="IPR053876">
    <property type="entry name" value="Phage_int_M"/>
</dbReference>
<dbReference type="AlphaFoldDB" id="A0A8J3CQ34"/>
<dbReference type="InterPro" id="IPR002104">
    <property type="entry name" value="Integrase_catalytic"/>
</dbReference>
<keyword evidence="3" id="KW-0238">DNA-binding</keyword>